<name>A0A5C3EKV7_9BASI</name>
<evidence type="ECO:0000313" key="3">
    <source>
        <dbReference type="Proteomes" id="UP000324022"/>
    </source>
</evidence>
<reference evidence="2 3" key="1">
    <citation type="submission" date="2018-03" db="EMBL/GenBank/DDBJ databases">
        <authorList>
            <person name="Guldener U."/>
        </authorList>
    </citation>
    <scope>NUCLEOTIDE SEQUENCE [LARGE SCALE GENOMIC DNA]</scope>
    <source>
        <strain evidence="2 3">NBRC100155</strain>
    </source>
</reference>
<feature type="compositionally biased region" description="Low complexity" evidence="1">
    <location>
        <begin position="26"/>
        <end position="77"/>
    </location>
</feature>
<protein>
    <submittedName>
        <fullName evidence="2">Uncharacterized protein</fullName>
    </submittedName>
</protein>
<accession>A0A5C3EKV7</accession>
<feature type="region of interest" description="Disordered" evidence="1">
    <location>
        <begin position="20"/>
        <end position="84"/>
    </location>
</feature>
<evidence type="ECO:0000313" key="2">
    <source>
        <dbReference type="EMBL" id="SPO30725.1"/>
    </source>
</evidence>
<dbReference type="OrthoDB" id="2556684at2759"/>
<dbReference type="AlphaFoldDB" id="A0A5C3EKV7"/>
<organism evidence="2 3">
    <name type="scientific">Ustilago trichophora</name>
    <dbReference type="NCBI Taxonomy" id="86804"/>
    <lineage>
        <taxon>Eukaryota</taxon>
        <taxon>Fungi</taxon>
        <taxon>Dikarya</taxon>
        <taxon>Basidiomycota</taxon>
        <taxon>Ustilaginomycotina</taxon>
        <taxon>Ustilaginomycetes</taxon>
        <taxon>Ustilaginales</taxon>
        <taxon>Ustilaginaceae</taxon>
        <taxon>Ustilago</taxon>
    </lineage>
</organism>
<gene>
    <name evidence="2" type="ORF">UTRI_05342</name>
</gene>
<sequence length="249" mass="26297">MSAPPGRSATVTSLSGRVNALKFMQRASPSSSSSFSSSSPSTPSKPRVSRRSQLASPSPSAGASPAPSISESSALGGEAEEEQWSLSPAAIAKLRAKAQGKNIQQKNADALPIISQEAGFDAWLITREKDSVVAEEEKKPNARQTFGKLGKNKQDDNDEEEGQSRKRSRSNNHNNKDEDDGGLEPDFGSASQDEKSKPSKGFVKPGSLKSENPSASKKAKKNTGGKKDQDKVVFARKRGGKLGISGGGR</sequence>
<feature type="compositionally biased region" description="Basic and acidic residues" evidence="1">
    <location>
        <begin position="131"/>
        <end position="140"/>
    </location>
</feature>
<evidence type="ECO:0000256" key="1">
    <source>
        <dbReference type="SAM" id="MobiDB-lite"/>
    </source>
</evidence>
<feature type="region of interest" description="Disordered" evidence="1">
    <location>
        <begin position="131"/>
        <end position="249"/>
    </location>
</feature>
<dbReference type="EMBL" id="OOIN01000034">
    <property type="protein sequence ID" value="SPO30725.1"/>
    <property type="molecule type" value="Genomic_DNA"/>
</dbReference>
<proteinExistence type="predicted"/>
<keyword evidence="3" id="KW-1185">Reference proteome</keyword>
<dbReference type="Proteomes" id="UP000324022">
    <property type="component" value="Unassembled WGS sequence"/>
</dbReference>